<dbReference type="AlphaFoldDB" id="A0A8H7TYW0"/>
<dbReference type="EMBL" id="JADOXO010000293">
    <property type="protein sequence ID" value="KAF9807124.1"/>
    <property type="molecule type" value="Genomic_DNA"/>
</dbReference>
<evidence type="ECO:0000313" key="2">
    <source>
        <dbReference type="Proteomes" id="UP000639403"/>
    </source>
</evidence>
<evidence type="ECO:0000313" key="1">
    <source>
        <dbReference type="EMBL" id="KAF9807124.1"/>
    </source>
</evidence>
<reference evidence="1" key="2">
    <citation type="journal article" name="Front. Microbiol.">
        <title>Degradative Capacity of Two Strains of Rhodonia placenta: From Phenotype to Genotype.</title>
        <authorList>
            <person name="Kolle M."/>
            <person name="Horta M.A.C."/>
            <person name="Nowrousian M."/>
            <person name="Ohm R.A."/>
            <person name="Benz J.P."/>
            <person name="Pilgard A."/>
        </authorList>
    </citation>
    <scope>NUCLEOTIDE SEQUENCE</scope>
    <source>
        <strain evidence="1">FPRL280</strain>
    </source>
</reference>
<comment type="caution">
    <text evidence="1">The sequence shown here is derived from an EMBL/GenBank/DDBJ whole genome shotgun (WGS) entry which is preliminary data.</text>
</comment>
<dbReference type="Proteomes" id="UP000639403">
    <property type="component" value="Unassembled WGS sequence"/>
</dbReference>
<reference evidence="1" key="1">
    <citation type="submission" date="2020-11" db="EMBL/GenBank/DDBJ databases">
        <authorList>
            <person name="Koelle M."/>
            <person name="Horta M.A.C."/>
            <person name="Nowrousian M."/>
            <person name="Ohm R.A."/>
            <person name="Benz P."/>
            <person name="Pilgard A."/>
        </authorList>
    </citation>
    <scope>NUCLEOTIDE SEQUENCE</scope>
    <source>
        <strain evidence="1">FPRL280</strain>
    </source>
</reference>
<accession>A0A8H7TYW0</accession>
<organism evidence="1 2">
    <name type="scientific">Rhodonia placenta</name>
    <dbReference type="NCBI Taxonomy" id="104341"/>
    <lineage>
        <taxon>Eukaryota</taxon>
        <taxon>Fungi</taxon>
        <taxon>Dikarya</taxon>
        <taxon>Basidiomycota</taxon>
        <taxon>Agaricomycotina</taxon>
        <taxon>Agaricomycetes</taxon>
        <taxon>Polyporales</taxon>
        <taxon>Adustoporiaceae</taxon>
        <taxon>Rhodonia</taxon>
    </lineage>
</organism>
<gene>
    <name evidence="1" type="ORF">IEO21_08377</name>
</gene>
<protein>
    <submittedName>
        <fullName evidence="1">Uncharacterized protein</fullName>
    </submittedName>
</protein>
<sequence>MDEAQHEFDAFVDLCVDLDVLIAGAARAGGDVAEAELYAHVGLPLCERVRVWAQESRAAGECLLQFGQCGGAGADSVREVRARVLQLVYFGMALKFDYSDRARCEMRQSSLYVAVTRIVDAADWVVTTGRTFLWCFAEPVLLLARDFLLDTRGCDAGPLSSLVLPSQAPARSALSTGDVSLLEMIANVFRAALAAMAEDNPQRVVAAYAVESVASALR</sequence>
<name>A0A8H7TYW0_9APHY</name>
<proteinExistence type="predicted"/>